<dbReference type="GO" id="GO:0008168">
    <property type="term" value="F:methyltransferase activity"/>
    <property type="evidence" value="ECO:0007669"/>
    <property type="project" value="InterPro"/>
</dbReference>
<dbReference type="GO" id="GO:0005743">
    <property type="term" value="C:mitochondrial inner membrane"/>
    <property type="evidence" value="ECO:0007669"/>
    <property type="project" value="UniProtKB-SubCell"/>
</dbReference>
<organism evidence="19 20">
    <name type="scientific">Paramuricea clavata</name>
    <name type="common">Red gorgonian</name>
    <name type="synonym">Violescent sea-whip</name>
    <dbReference type="NCBI Taxonomy" id="317549"/>
    <lineage>
        <taxon>Eukaryota</taxon>
        <taxon>Metazoa</taxon>
        <taxon>Cnidaria</taxon>
        <taxon>Anthozoa</taxon>
        <taxon>Octocorallia</taxon>
        <taxon>Malacalcyonacea</taxon>
        <taxon>Plexauridae</taxon>
        <taxon>Paramuricea</taxon>
    </lineage>
</organism>
<evidence type="ECO:0000256" key="5">
    <source>
        <dbReference type="ARBA" id="ARBA00022660"/>
    </source>
</evidence>
<accession>A0A6S7H0F7</accession>
<feature type="domain" description="Alkylated DNA repair protein AlkB homologue 8 N-terminal" evidence="18">
    <location>
        <begin position="486"/>
        <end position="523"/>
    </location>
</feature>
<dbReference type="CDD" id="cd01053">
    <property type="entry name" value="AOX"/>
    <property type="match status" value="1"/>
</dbReference>
<dbReference type="GO" id="GO:0046872">
    <property type="term" value="F:metal ion binding"/>
    <property type="evidence" value="ECO:0007669"/>
    <property type="project" value="UniProtKB-KW"/>
</dbReference>
<keyword evidence="14" id="KW-0496">Mitochondrion</keyword>
<dbReference type="InterPro" id="IPR002680">
    <property type="entry name" value="AOX"/>
</dbReference>
<dbReference type="GO" id="GO:0016706">
    <property type="term" value="F:2-oxoglutarate-dependent dioxygenase activity"/>
    <property type="evidence" value="ECO:0007669"/>
    <property type="project" value="InterPro"/>
</dbReference>
<gene>
    <name evidence="19" type="ORF">PACLA_8A015700</name>
</gene>
<reference evidence="19" key="1">
    <citation type="submission" date="2020-04" db="EMBL/GenBank/DDBJ databases">
        <authorList>
            <person name="Alioto T."/>
            <person name="Alioto T."/>
            <person name="Gomez Garrido J."/>
        </authorList>
    </citation>
    <scope>NUCLEOTIDE SEQUENCE</scope>
    <source>
        <strain evidence="19">A484AB</strain>
    </source>
</reference>
<dbReference type="Proteomes" id="UP001152795">
    <property type="component" value="Unassembled WGS sequence"/>
</dbReference>
<keyword evidence="8" id="KW-0999">Mitochondrion inner membrane</keyword>
<evidence type="ECO:0000259" key="18">
    <source>
        <dbReference type="Pfam" id="PF09004"/>
    </source>
</evidence>
<dbReference type="PANTHER" id="PTHR31803:SF3">
    <property type="entry name" value="ALTERNATIVE OXIDASE"/>
    <property type="match status" value="1"/>
</dbReference>
<dbReference type="AlphaFoldDB" id="A0A6S7H0F7"/>
<evidence type="ECO:0000256" key="4">
    <source>
        <dbReference type="ARBA" id="ARBA00022448"/>
    </source>
</evidence>
<keyword evidence="13" id="KW-0408">Iron</keyword>
<keyword evidence="11" id="KW-1133">Transmembrane helix</keyword>
<keyword evidence="20" id="KW-1185">Reference proteome</keyword>
<dbReference type="InterPro" id="IPR000477">
    <property type="entry name" value="RT_dom"/>
</dbReference>
<evidence type="ECO:0000256" key="15">
    <source>
        <dbReference type="ARBA" id="ARBA00023136"/>
    </source>
</evidence>
<dbReference type="FunFam" id="1.20.1260.140:FF:000002">
    <property type="entry name" value="Alternative oxidase"/>
    <property type="match status" value="1"/>
</dbReference>
<comment type="cofactor">
    <cofactor evidence="1">
        <name>Fe cation</name>
        <dbReference type="ChEBI" id="CHEBI:24875"/>
    </cofactor>
</comment>
<protein>
    <submittedName>
        <fullName evidence="19">Alternative oxidase, mitochondrial-like</fullName>
    </submittedName>
</protein>
<feature type="domain" description="Reverse transcriptase" evidence="17">
    <location>
        <begin position="366"/>
        <end position="475"/>
    </location>
</feature>
<keyword evidence="6" id="KW-0812">Transmembrane</keyword>
<evidence type="ECO:0000313" key="20">
    <source>
        <dbReference type="Proteomes" id="UP001152795"/>
    </source>
</evidence>
<proteinExistence type="inferred from homology"/>
<name>A0A6S7H0F7_PARCT</name>
<keyword evidence="15" id="KW-0472">Membrane</keyword>
<evidence type="ECO:0000256" key="2">
    <source>
        <dbReference type="ARBA" id="ARBA00004273"/>
    </source>
</evidence>
<keyword evidence="9" id="KW-0809">Transit peptide</keyword>
<dbReference type="SUPFAM" id="SSF56672">
    <property type="entry name" value="DNA/RNA polymerases"/>
    <property type="match status" value="1"/>
</dbReference>
<evidence type="ECO:0000256" key="10">
    <source>
        <dbReference type="ARBA" id="ARBA00022982"/>
    </source>
</evidence>
<comment type="caution">
    <text evidence="19">The sequence shown here is derived from an EMBL/GenBank/DDBJ whole genome shotgun (WGS) entry which is preliminary data.</text>
</comment>
<dbReference type="Pfam" id="PF00078">
    <property type="entry name" value="RVT_1"/>
    <property type="match status" value="1"/>
</dbReference>
<evidence type="ECO:0000256" key="14">
    <source>
        <dbReference type="ARBA" id="ARBA00023128"/>
    </source>
</evidence>
<dbReference type="Gene3D" id="1.20.1260.140">
    <property type="entry name" value="Alternative oxidase"/>
    <property type="match status" value="1"/>
</dbReference>
<evidence type="ECO:0000256" key="6">
    <source>
        <dbReference type="ARBA" id="ARBA00022692"/>
    </source>
</evidence>
<dbReference type="EMBL" id="CACRXK020001607">
    <property type="protein sequence ID" value="CAB3990130.1"/>
    <property type="molecule type" value="Genomic_DNA"/>
</dbReference>
<dbReference type="GO" id="GO:0010230">
    <property type="term" value="P:alternative respiration"/>
    <property type="evidence" value="ECO:0007669"/>
    <property type="project" value="TreeGrafter"/>
</dbReference>
<evidence type="ECO:0000256" key="7">
    <source>
        <dbReference type="ARBA" id="ARBA00022723"/>
    </source>
</evidence>
<keyword evidence="4" id="KW-0813">Transport</keyword>
<dbReference type="Pfam" id="PF09004">
    <property type="entry name" value="ALKBH8_N"/>
    <property type="match status" value="1"/>
</dbReference>
<dbReference type="InterPro" id="IPR038659">
    <property type="entry name" value="AOX_sf"/>
</dbReference>
<dbReference type="PANTHER" id="PTHR31803">
    <property type="entry name" value="ALTERNATIVE OXIDASE"/>
    <property type="match status" value="1"/>
</dbReference>
<comment type="subcellular location">
    <subcellularLocation>
        <location evidence="2">Mitochondrion inner membrane</location>
    </subcellularLocation>
</comment>
<evidence type="ECO:0000256" key="9">
    <source>
        <dbReference type="ARBA" id="ARBA00022946"/>
    </source>
</evidence>
<evidence type="ECO:0000256" key="1">
    <source>
        <dbReference type="ARBA" id="ARBA00001962"/>
    </source>
</evidence>
<keyword evidence="10" id="KW-0249">Electron transport</keyword>
<evidence type="ECO:0000259" key="17">
    <source>
        <dbReference type="Pfam" id="PF00078"/>
    </source>
</evidence>
<dbReference type="InterPro" id="IPR043502">
    <property type="entry name" value="DNA/RNA_pol_sf"/>
</dbReference>
<evidence type="ECO:0000256" key="11">
    <source>
        <dbReference type="ARBA" id="ARBA00022989"/>
    </source>
</evidence>
<feature type="non-terminal residue" evidence="19">
    <location>
        <position position="1"/>
    </location>
</feature>
<dbReference type="OrthoDB" id="16906at2759"/>
<evidence type="ECO:0000256" key="12">
    <source>
        <dbReference type="ARBA" id="ARBA00023002"/>
    </source>
</evidence>
<evidence type="ECO:0000256" key="3">
    <source>
        <dbReference type="ARBA" id="ARBA00008388"/>
    </source>
</evidence>
<evidence type="ECO:0000256" key="13">
    <source>
        <dbReference type="ARBA" id="ARBA00023004"/>
    </source>
</evidence>
<keyword evidence="12" id="KW-0560">Oxidoreductase</keyword>
<evidence type="ECO:0000256" key="8">
    <source>
        <dbReference type="ARBA" id="ARBA00022792"/>
    </source>
</evidence>
<comment type="function">
    <text evidence="16">Catalyzes cyanide-resistant oxygen consumption. May increase respiration when the cytochrome respiratory pathway is restricted, or in response to low temperatures.</text>
</comment>
<keyword evidence="5" id="KW-0679">Respiratory chain</keyword>
<dbReference type="InterPro" id="IPR015095">
    <property type="entry name" value="AlkB_hom8_N"/>
</dbReference>
<comment type="similarity">
    <text evidence="3">Belongs to the alternative oxidase family.</text>
</comment>
<evidence type="ECO:0000313" key="19">
    <source>
        <dbReference type="EMBL" id="CAB3990130.1"/>
    </source>
</evidence>
<sequence>MKSVSKSSILFRQNGLGELLSKFVTENGSVIRRFNNYVGVKQHKLSHFCCQKTPSVITTCSNKFQKYYSTNSNTSSQQSGSTPTHFKDLVGKHPLAEVEEEKQIERMKSEDYILPHPIWTEEDLYSVSISHRQPEGKVDKLAYYTVQALRVAFDIISMYKIGKMTENKWLTRIILLETVAGVPGMVGAMTRHFHSLRRMRRDHGWIHTLLEEAENERMHLMTALELKQPGIIFRGLVLMMQGVFVNMLFISYLLSPRFCHRFVGYLEEEAVKTYTHCLETIDKGALSVWNTKPGPVIARKYWRLKDDCTMRDVILAIRADEAHHRKVNHTFASMHLDQQNPFEPWERKLFQRVKLADDCFSEWGSVPAGVPQGTKLGPWLFALMINDLIIDDAHTWKYVDDTTASEIVSKGGTSDAQNIVDQVVTWSSNNRVQLNQDKCKELRISFANQPAIFDPLTINGKELEVVKTVKLLGLTVKDNLNWYSYVDEVIKKVNKRLYILVQLKRARVPPQDLALFYTSCVRSVVDYAIPAFYHCLPQYLKRELVRLEKRAISIIMPEVDYLTGLERLDIKPMKDHHEYLCDKLF</sequence>
<evidence type="ECO:0000256" key="16">
    <source>
        <dbReference type="ARBA" id="ARBA00025285"/>
    </source>
</evidence>
<dbReference type="Pfam" id="PF01786">
    <property type="entry name" value="AOX"/>
    <property type="match status" value="1"/>
</dbReference>
<dbReference type="GO" id="GO:0009916">
    <property type="term" value="F:alternative oxidase activity"/>
    <property type="evidence" value="ECO:0007669"/>
    <property type="project" value="InterPro"/>
</dbReference>
<keyword evidence="7" id="KW-0479">Metal-binding</keyword>